<organism evidence="1 2">
    <name type="scientific">Pokkaliibacter plantistimulans</name>
    <dbReference type="NCBI Taxonomy" id="1635171"/>
    <lineage>
        <taxon>Bacteria</taxon>
        <taxon>Pseudomonadati</taxon>
        <taxon>Pseudomonadota</taxon>
        <taxon>Gammaproteobacteria</taxon>
        <taxon>Oceanospirillales</taxon>
        <taxon>Balneatrichaceae</taxon>
        <taxon>Pokkaliibacter</taxon>
    </lineage>
</organism>
<protein>
    <submittedName>
        <fullName evidence="1">Uncharacterized protein</fullName>
    </submittedName>
</protein>
<accession>A0ABX5LVX3</accession>
<evidence type="ECO:0000313" key="1">
    <source>
        <dbReference type="EMBL" id="PXF29648.1"/>
    </source>
</evidence>
<dbReference type="Proteomes" id="UP000248090">
    <property type="component" value="Unassembled WGS sequence"/>
</dbReference>
<evidence type="ECO:0000313" key="2">
    <source>
        <dbReference type="Proteomes" id="UP000248090"/>
    </source>
</evidence>
<keyword evidence="2" id="KW-1185">Reference proteome</keyword>
<dbReference type="EMBL" id="LAPT01000104">
    <property type="protein sequence ID" value="PXF29648.1"/>
    <property type="molecule type" value="Genomic_DNA"/>
</dbReference>
<comment type="caution">
    <text evidence="1">The sequence shown here is derived from an EMBL/GenBank/DDBJ whole genome shotgun (WGS) entry which is preliminary data.</text>
</comment>
<reference evidence="1 2" key="1">
    <citation type="submission" date="2015-03" db="EMBL/GenBank/DDBJ databases">
        <authorList>
            <person name="Krishnan R."/>
            <person name="Midha S."/>
            <person name="Patil P.B."/>
            <person name="Rameshkumar N."/>
        </authorList>
    </citation>
    <scope>NUCLEOTIDE SEQUENCE [LARGE SCALE GENOMIC DNA]</scope>
    <source>
        <strain evidence="1 2">L1E11</strain>
    </source>
</reference>
<proteinExistence type="predicted"/>
<name>A0ABX5LVX3_9GAMM</name>
<gene>
    <name evidence="1" type="ORF">WH50_19775</name>
</gene>
<sequence>MATSEKCRSAGPGENVIADCCSVTSFLMRRGALKEDGLHSMPGPFIWKIDSFSKVDQLN</sequence>